<reference evidence="2 3" key="1">
    <citation type="journal article" date="2018" name="IMA Fungus">
        <title>IMA Genome-F 9: Draft genome sequence of Annulohypoxylon stygium, Aspergillus mulundensis, Berkeleyomyces basicola (syn. Thielaviopsis basicola), Ceratocystis smalleyi, two Cercospora beticola strains, Coleophoma cylindrospora, Fusarium fracticaudum, Phialophora cf. hyalina, and Morchella septimelata.</title>
        <authorList>
            <person name="Wingfield B.D."/>
            <person name="Bills G.F."/>
            <person name="Dong Y."/>
            <person name="Huang W."/>
            <person name="Nel W.J."/>
            <person name="Swalarsk-Parry B.S."/>
            <person name="Vaghefi N."/>
            <person name="Wilken P.M."/>
            <person name="An Z."/>
            <person name="de Beer Z.W."/>
            <person name="De Vos L."/>
            <person name="Chen L."/>
            <person name="Duong T.A."/>
            <person name="Gao Y."/>
            <person name="Hammerbacher A."/>
            <person name="Kikkert J.R."/>
            <person name="Li Y."/>
            <person name="Li H."/>
            <person name="Li K."/>
            <person name="Li Q."/>
            <person name="Liu X."/>
            <person name="Ma X."/>
            <person name="Naidoo K."/>
            <person name="Pethybridge S.J."/>
            <person name="Sun J."/>
            <person name="Steenkamp E.T."/>
            <person name="van der Nest M.A."/>
            <person name="van Wyk S."/>
            <person name="Wingfield M.J."/>
            <person name="Xiong C."/>
            <person name="Yue Q."/>
            <person name="Zhang X."/>
        </authorList>
    </citation>
    <scope>NUCLEOTIDE SEQUENCE [LARGE SCALE GENOMIC DNA]</scope>
    <source>
        <strain evidence="2 3">BP 5553</strain>
    </source>
</reference>
<dbReference type="GeneID" id="43595755"/>
<evidence type="ECO:0000256" key="1">
    <source>
        <dbReference type="SAM" id="MobiDB-lite"/>
    </source>
</evidence>
<feature type="region of interest" description="Disordered" evidence="1">
    <location>
        <begin position="1"/>
        <end position="115"/>
    </location>
</feature>
<comment type="caution">
    <text evidence="2">The sequence shown here is derived from an EMBL/GenBank/DDBJ whole genome shotgun (WGS) entry which is preliminary data.</text>
</comment>
<name>A0A370TSR0_9HELO</name>
<dbReference type="EMBL" id="NPIC01000002">
    <property type="protein sequence ID" value="RDL38566.1"/>
    <property type="molecule type" value="Genomic_DNA"/>
</dbReference>
<feature type="compositionally biased region" description="Basic residues" evidence="1">
    <location>
        <begin position="1"/>
        <end position="14"/>
    </location>
</feature>
<evidence type="ECO:0000313" key="3">
    <source>
        <dbReference type="Proteomes" id="UP000254866"/>
    </source>
</evidence>
<organism evidence="2 3">
    <name type="scientific">Venustampulla echinocandica</name>
    <dbReference type="NCBI Taxonomy" id="2656787"/>
    <lineage>
        <taxon>Eukaryota</taxon>
        <taxon>Fungi</taxon>
        <taxon>Dikarya</taxon>
        <taxon>Ascomycota</taxon>
        <taxon>Pezizomycotina</taxon>
        <taxon>Leotiomycetes</taxon>
        <taxon>Helotiales</taxon>
        <taxon>Pleuroascaceae</taxon>
        <taxon>Venustampulla</taxon>
    </lineage>
</organism>
<dbReference type="AlphaFoldDB" id="A0A370TSR0"/>
<feature type="region of interest" description="Disordered" evidence="1">
    <location>
        <begin position="165"/>
        <end position="221"/>
    </location>
</feature>
<feature type="compositionally biased region" description="Polar residues" evidence="1">
    <location>
        <begin position="37"/>
        <end position="48"/>
    </location>
</feature>
<dbReference type="InterPro" id="IPR037830">
    <property type="entry name" value="ZZZ3"/>
</dbReference>
<dbReference type="RefSeq" id="XP_031871222.1">
    <property type="nucleotide sequence ID" value="XM_032011529.1"/>
</dbReference>
<feature type="compositionally biased region" description="Low complexity" evidence="1">
    <location>
        <begin position="25"/>
        <end position="36"/>
    </location>
</feature>
<gene>
    <name evidence="2" type="ORF">BP5553_02906</name>
</gene>
<keyword evidence="3" id="KW-1185">Reference proteome</keyword>
<evidence type="ECO:0000313" key="2">
    <source>
        <dbReference type="EMBL" id="RDL38566.1"/>
    </source>
</evidence>
<feature type="compositionally biased region" description="Basic and acidic residues" evidence="1">
    <location>
        <begin position="194"/>
        <end position="210"/>
    </location>
</feature>
<proteinExistence type="predicted"/>
<feature type="compositionally biased region" description="Low complexity" evidence="1">
    <location>
        <begin position="80"/>
        <end position="107"/>
    </location>
</feature>
<dbReference type="PANTHER" id="PTHR22705:SF0">
    <property type="entry name" value="ZZ-TYPE ZINC FINGER-CONTAINING PROTEIN 3"/>
    <property type="match status" value="1"/>
</dbReference>
<feature type="compositionally biased region" description="Basic and acidic residues" evidence="1">
    <location>
        <begin position="165"/>
        <end position="175"/>
    </location>
</feature>
<dbReference type="PANTHER" id="PTHR22705">
    <property type="entry name" value="ZINC FINGER, ZZ DOMAIN CONTAINING 3"/>
    <property type="match status" value="1"/>
</dbReference>
<dbReference type="Proteomes" id="UP000254866">
    <property type="component" value="Unassembled WGS sequence"/>
</dbReference>
<sequence length="308" mass="33334">MAPRRRNNKQKPKQKMPGLTVDASPQVQVQPQGQVQTHTATNSRASSPVQPPYSPITPTLSPAHLAAPSTSSSSFLDNGHPNTTPATTPAPPRRTYTHTQPPQAAIPQPAPVPIALDENPDAIALKSAIAILQLQARNATSDIRTLQQVKERALQDPEGFTEALVKGELKSKGDKLFNPSPDDDDSDEDEEHEQGDNKTKMDVDQGERKGTGKRSWPALPTPQNIVRCAPINWTQYAVVGESLDKLHKEQQARPSEGMPQQVGPDGQLLFGGEGQRRVSDMGVAAPYQPGRDKIDKTSAKVPKKTGTK</sequence>
<feature type="region of interest" description="Disordered" evidence="1">
    <location>
        <begin position="247"/>
        <end position="308"/>
    </location>
</feature>
<protein>
    <submittedName>
        <fullName evidence="2">Uncharacterized protein</fullName>
    </submittedName>
</protein>
<accession>A0A370TSR0</accession>
<dbReference type="OrthoDB" id="20473at2759"/>
<feature type="compositionally biased region" description="Acidic residues" evidence="1">
    <location>
        <begin position="181"/>
        <end position="193"/>
    </location>
</feature>